<protein>
    <submittedName>
        <fullName evidence="9">P4Hc domain-containing protein</fullName>
    </submittedName>
</protein>
<sequence length="503" mass="58301">MSEDNSTSVLINPVYQNPHYAALFKETLLGQSQFSDPFPYFSLPNFLTNQQFVTNLRQELEQVQYNRRENDLFSLYQTDDLKNFDRDKFPLLTRFRELFCTDVLQWLRNISSVNLTDDVAITSSKYCYTDLLLPHDDRCEKRKFAFIFYLTPNWKETDGGQLVLFNSNDKSNPTSVGRIVTPAENMLTIFEVSPRSWHMVTEVRCQQERLSLHGWFHHDVNDDASHFNLDHIEKLVKPHLDITYNEVLEWINEDYIAPNQQQDIRSFFKSNSEISLAGFISENKLGSLLHELDNADFKIVGPVNKKKLEILQETVLPKDSSLSCLLRLMQSQAMALLISQWTGLPLYPIENEVTTEQGIRCNTLVYRICEGYYTMVDDQVIDEMEQLGYGLNFKLILCANEWNEEHGGFISYIAKELEDEVTRFVPANNHAALVLIEPGIYPFIKYVNCKAKQKCYYMIDCYFYGFRLPDDFVTSSEESLESGIEYEDGSENEGGNNRPGPNN</sequence>
<evidence type="ECO:0000256" key="3">
    <source>
        <dbReference type="ARBA" id="ARBA00022964"/>
    </source>
</evidence>
<organism evidence="9">
    <name type="scientific">Thelazia callipaeda</name>
    <name type="common">Oriental eyeworm</name>
    <name type="synonym">Parasitic nematode</name>
    <dbReference type="NCBI Taxonomy" id="103827"/>
    <lineage>
        <taxon>Eukaryota</taxon>
        <taxon>Metazoa</taxon>
        <taxon>Ecdysozoa</taxon>
        <taxon>Nematoda</taxon>
        <taxon>Chromadorea</taxon>
        <taxon>Rhabditida</taxon>
        <taxon>Spirurina</taxon>
        <taxon>Spiruromorpha</taxon>
        <taxon>Thelazioidea</taxon>
        <taxon>Thelaziidae</taxon>
        <taxon>Thelazia</taxon>
    </lineage>
</organism>
<keyword evidence="2" id="KW-0847">Vitamin C</keyword>
<dbReference type="Pfam" id="PF13661">
    <property type="entry name" value="2OG-FeII_Oxy_4"/>
    <property type="match status" value="1"/>
</dbReference>
<evidence type="ECO:0000256" key="5">
    <source>
        <dbReference type="SAM" id="MobiDB-lite"/>
    </source>
</evidence>
<reference evidence="9" key="1">
    <citation type="submission" date="2017-02" db="UniProtKB">
        <authorList>
            <consortium name="WormBaseParasite"/>
        </authorList>
    </citation>
    <scope>IDENTIFICATION</scope>
</reference>
<dbReference type="InterPro" id="IPR006620">
    <property type="entry name" value="Pro_4_hyd_alph"/>
</dbReference>
<evidence type="ECO:0000313" key="7">
    <source>
        <dbReference type="EMBL" id="VDN05176.1"/>
    </source>
</evidence>
<evidence type="ECO:0000259" key="6">
    <source>
        <dbReference type="SMART" id="SM00702"/>
    </source>
</evidence>
<reference evidence="7 8" key="2">
    <citation type="submission" date="2018-11" db="EMBL/GenBank/DDBJ databases">
        <authorList>
            <consortium name="Pathogen Informatics"/>
        </authorList>
    </citation>
    <scope>NUCLEOTIDE SEQUENCE [LARGE SCALE GENOMIC DNA]</scope>
</reference>
<keyword evidence="3" id="KW-0223">Dioxygenase</keyword>
<dbReference type="Gene3D" id="2.60.120.620">
    <property type="entry name" value="q2cbj1_9rhob like domain"/>
    <property type="match status" value="2"/>
</dbReference>
<accession>A0A0N5D426</accession>
<dbReference type="Proteomes" id="UP000276776">
    <property type="component" value="Unassembled WGS sequence"/>
</dbReference>
<dbReference type="GO" id="GO:0031543">
    <property type="term" value="F:peptidyl-proline dioxygenase activity"/>
    <property type="evidence" value="ECO:0007669"/>
    <property type="project" value="TreeGrafter"/>
</dbReference>
<feature type="region of interest" description="Disordered" evidence="5">
    <location>
        <begin position="479"/>
        <end position="503"/>
    </location>
</feature>
<name>A0A0N5D426_THECL</name>
<evidence type="ECO:0000313" key="9">
    <source>
        <dbReference type="WBParaSite" id="TCLT_0000770501-mRNA-1"/>
    </source>
</evidence>
<dbReference type="PANTHER" id="PTHR12117">
    <property type="entry name" value="HISTONE ACETYLTRANSFERASE COMPLEX"/>
    <property type="match status" value="1"/>
</dbReference>
<dbReference type="PANTHER" id="PTHR12117:SF0">
    <property type="entry name" value="PROLYL 3-HYDROXYLASE OGFOD1"/>
    <property type="match status" value="1"/>
</dbReference>
<dbReference type="OrthoDB" id="430522at2759"/>
<dbReference type="AlphaFoldDB" id="A0A0N5D426"/>
<dbReference type="InterPro" id="IPR019601">
    <property type="entry name" value="Oxoglutarate/Fe-dep_Oase_C"/>
</dbReference>
<keyword evidence="4" id="KW-0560">Oxidoreductase</keyword>
<dbReference type="GO" id="GO:0031418">
    <property type="term" value="F:L-ascorbic acid binding"/>
    <property type="evidence" value="ECO:0007669"/>
    <property type="project" value="UniProtKB-KW"/>
</dbReference>
<feature type="compositionally biased region" description="Low complexity" evidence="5">
    <location>
        <begin position="493"/>
        <end position="503"/>
    </location>
</feature>
<proteinExistence type="predicted"/>
<dbReference type="InterPro" id="IPR039558">
    <property type="entry name" value="TPA1/OFD1_N"/>
</dbReference>
<dbReference type="WBParaSite" id="TCLT_0000770501-mRNA-1">
    <property type="protein sequence ID" value="TCLT_0000770501-mRNA-1"/>
    <property type="gene ID" value="TCLT_0000770501"/>
</dbReference>
<feature type="compositionally biased region" description="Acidic residues" evidence="5">
    <location>
        <begin position="479"/>
        <end position="491"/>
    </location>
</feature>
<feature type="domain" description="Prolyl 4-hydroxylase alpha subunit" evidence="6">
    <location>
        <begin position="38"/>
        <end position="217"/>
    </location>
</feature>
<comment type="cofactor">
    <cofactor evidence="1">
        <name>L-ascorbate</name>
        <dbReference type="ChEBI" id="CHEBI:38290"/>
    </cofactor>
</comment>
<evidence type="ECO:0000256" key="2">
    <source>
        <dbReference type="ARBA" id="ARBA00022896"/>
    </source>
</evidence>
<dbReference type="STRING" id="103827.A0A0N5D426"/>
<dbReference type="GO" id="GO:0006449">
    <property type="term" value="P:regulation of translational termination"/>
    <property type="evidence" value="ECO:0007669"/>
    <property type="project" value="TreeGrafter"/>
</dbReference>
<dbReference type="GO" id="GO:0005737">
    <property type="term" value="C:cytoplasm"/>
    <property type="evidence" value="ECO:0007669"/>
    <property type="project" value="TreeGrafter"/>
</dbReference>
<dbReference type="EMBL" id="UYYF01004536">
    <property type="protein sequence ID" value="VDN05176.1"/>
    <property type="molecule type" value="Genomic_DNA"/>
</dbReference>
<dbReference type="Pfam" id="PF10637">
    <property type="entry name" value="Ofd1_CTDD"/>
    <property type="match status" value="1"/>
</dbReference>
<keyword evidence="8" id="KW-1185">Reference proteome</keyword>
<gene>
    <name evidence="7" type="ORF">TCLT_LOCUS7694</name>
</gene>
<dbReference type="SMART" id="SM00702">
    <property type="entry name" value="P4Hc"/>
    <property type="match status" value="1"/>
</dbReference>
<dbReference type="GO" id="GO:0005506">
    <property type="term" value="F:iron ion binding"/>
    <property type="evidence" value="ECO:0007669"/>
    <property type="project" value="InterPro"/>
</dbReference>
<evidence type="ECO:0000256" key="1">
    <source>
        <dbReference type="ARBA" id="ARBA00001961"/>
    </source>
</evidence>
<evidence type="ECO:0000313" key="8">
    <source>
        <dbReference type="Proteomes" id="UP000276776"/>
    </source>
</evidence>
<evidence type="ECO:0000256" key="4">
    <source>
        <dbReference type="ARBA" id="ARBA00023002"/>
    </source>
</evidence>
<dbReference type="OMA" id="HDHEILY"/>
<dbReference type="InterPro" id="IPR051842">
    <property type="entry name" value="uS12_prolyl_hydroxylase"/>
</dbReference>